<keyword evidence="3" id="KW-1185">Reference proteome</keyword>
<accession>A0A2S7L0K1</accession>
<evidence type="ECO:0000313" key="3">
    <source>
        <dbReference type="Proteomes" id="UP000239522"/>
    </source>
</evidence>
<organism evidence="2 3">
    <name type="scientific">Polaribacter filamentus</name>
    <dbReference type="NCBI Taxonomy" id="53483"/>
    <lineage>
        <taxon>Bacteria</taxon>
        <taxon>Pseudomonadati</taxon>
        <taxon>Bacteroidota</taxon>
        <taxon>Flavobacteriia</taxon>
        <taxon>Flavobacteriales</taxon>
        <taxon>Flavobacteriaceae</taxon>
    </lineage>
</organism>
<proteinExistence type="predicted"/>
<dbReference type="Proteomes" id="UP000239522">
    <property type="component" value="Unassembled WGS sequence"/>
</dbReference>
<evidence type="ECO:0000313" key="2">
    <source>
        <dbReference type="EMBL" id="PQB08449.1"/>
    </source>
</evidence>
<evidence type="ECO:0000256" key="1">
    <source>
        <dbReference type="SAM" id="Phobius"/>
    </source>
</evidence>
<reference evidence="2 3" key="1">
    <citation type="submission" date="2016-11" db="EMBL/GenBank/DDBJ databases">
        <title>Trade-off between light-utilization and light-protection in marine flavobacteria.</title>
        <authorList>
            <person name="Kumagai Y."/>
        </authorList>
    </citation>
    <scope>NUCLEOTIDE SEQUENCE [LARGE SCALE GENOMIC DNA]</scope>
    <source>
        <strain evidence="2 3">ATCC 700397</strain>
    </source>
</reference>
<feature type="transmembrane region" description="Helical" evidence="1">
    <location>
        <begin position="34"/>
        <end position="59"/>
    </location>
</feature>
<name>A0A2S7L0K1_9FLAO</name>
<keyword evidence="1" id="KW-1133">Transmembrane helix</keyword>
<dbReference type="EMBL" id="MQUA01000013">
    <property type="protein sequence ID" value="PQB08449.1"/>
    <property type="molecule type" value="Genomic_DNA"/>
</dbReference>
<dbReference type="AlphaFoldDB" id="A0A2S7L0K1"/>
<comment type="caution">
    <text evidence="2">The sequence shown here is derived from an EMBL/GenBank/DDBJ whole genome shotgun (WGS) entry which is preliminary data.</text>
</comment>
<gene>
    <name evidence="2" type="ORF">BST83_15940</name>
</gene>
<keyword evidence="1" id="KW-0812">Transmembrane</keyword>
<keyword evidence="1" id="KW-0472">Membrane</keyword>
<protein>
    <submittedName>
        <fullName evidence="2">Uncharacterized protein</fullName>
    </submittedName>
</protein>
<sequence>MIVYEAIRLCNYFFWIKTRISKALNCFHFSPYEFGLGLFGLLFFGLGSLIVVSIFLLYYNKIPKRNNSVSELTNPIYQKKDILLQLSSNDANL</sequence>